<evidence type="ECO:0000256" key="3">
    <source>
        <dbReference type="ARBA" id="ARBA00023002"/>
    </source>
</evidence>
<dbReference type="GO" id="GO:0004735">
    <property type="term" value="F:pyrroline-5-carboxylate reductase activity"/>
    <property type="evidence" value="ECO:0007669"/>
    <property type="project" value="InterPro"/>
</dbReference>
<dbReference type="InterPro" id="IPR036291">
    <property type="entry name" value="NAD(P)-bd_dom_sf"/>
</dbReference>
<feature type="domain" description="Pyrroline-5-carboxylate reductase catalytic N-terminal" evidence="4">
    <location>
        <begin position="3"/>
        <end position="98"/>
    </location>
</feature>
<proteinExistence type="inferred from homology"/>
<evidence type="ECO:0000256" key="2">
    <source>
        <dbReference type="ARBA" id="ARBA00022857"/>
    </source>
</evidence>
<comment type="similarity">
    <text evidence="1">Belongs to the pyrroline-5-carboxylate reductase family.</text>
</comment>
<dbReference type="Pfam" id="PF14748">
    <property type="entry name" value="P5CR_dimer"/>
    <property type="match status" value="1"/>
</dbReference>
<evidence type="ECO:0000259" key="4">
    <source>
        <dbReference type="Pfam" id="PF03807"/>
    </source>
</evidence>
<dbReference type="PANTHER" id="PTHR11645">
    <property type="entry name" value="PYRROLINE-5-CARBOXYLATE REDUCTASE"/>
    <property type="match status" value="1"/>
</dbReference>
<dbReference type="Pfam" id="PF03807">
    <property type="entry name" value="F420_oxidored"/>
    <property type="match status" value="1"/>
</dbReference>
<accession>A0A382UHJ4</accession>
<evidence type="ECO:0000259" key="5">
    <source>
        <dbReference type="Pfam" id="PF14748"/>
    </source>
</evidence>
<dbReference type="EMBL" id="UINC01144309">
    <property type="protein sequence ID" value="SVD33739.1"/>
    <property type="molecule type" value="Genomic_DNA"/>
</dbReference>
<dbReference type="InterPro" id="IPR028939">
    <property type="entry name" value="P5C_Rdtase_cat_N"/>
</dbReference>
<dbReference type="InterPro" id="IPR029036">
    <property type="entry name" value="P5CR_dimer"/>
</dbReference>
<evidence type="ECO:0008006" key="7">
    <source>
        <dbReference type="Google" id="ProtNLM"/>
    </source>
</evidence>
<dbReference type="NCBIfam" id="TIGR00112">
    <property type="entry name" value="proC"/>
    <property type="match status" value="1"/>
</dbReference>
<reference evidence="6" key="1">
    <citation type="submission" date="2018-05" db="EMBL/GenBank/DDBJ databases">
        <authorList>
            <person name="Lanie J.A."/>
            <person name="Ng W.-L."/>
            <person name="Kazmierczak K.M."/>
            <person name="Andrzejewski T.M."/>
            <person name="Davidsen T.M."/>
            <person name="Wayne K.J."/>
            <person name="Tettelin H."/>
            <person name="Glass J.I."/>
            <person name="Rusch D."/>
            <person name="Podicherti R."/>
            <person name="Tsui H.-C.T."/>
            <person name="Winkler M.E."/>
        </authorList>
    </citation>
    <scope>NUCLEOTIDE SEQUENCE</scope>
</reference>
<evidence type="ECO:0000256" key="1">
    <source>
        <dbReference type="ARBA" id="ARBA00005525"/>
    </source>
</evidence>
<feature type="non-terminal residue" evidence="6">
    <location>
        <position position="260"/>
    </location>
</feature>
<keyword evidence="2" id="KW-0521">NADP</keyword>
<dbReference type="PIRSF" id="PIRSF000193">
    <property type="entry name" value="Pyrrol-5-carb_rd"/>
    <property type="match status" value="1"/>
</dbReference>
<feature type="domain" description="Pyrroline-5-carboxylate reductase dimerisation" evidence="5">
    <location>
        <begin position="164"/>
        <end position="260"/>
    </location>
</feature>
<gene>
    <name evidence="6" type="ORF">METZ01_LOCUS386593</name>
</gene>
<organism evidence="6">
    <name type="scientific">marine metagenome</name>
    <dbReference type="NCBI Taxonomy" id="408172"/>
    <lineage>
        <taxon>unclassified sequences</taxon>
        <taxon>metagenomes</taxon>
        <taxon>ecological metagenomes</taxon>
    </lineage>
</organism>
<dbReference type="HAMAP" id="MF_01925">
    <property type="entry name" value="P5C_reductase"/>
    <property type="match status" value="1"/>
</dbReference>
<name>A0A382UHJ4_9ZZZZ</name>
<keyword evidence="3" id="KW-0560">Oxidoreductase</keyword>
<dbReference type="AlphaFoldDB" id="A0A382UHJ4"/>
<dbReference type="GO" id="GO:0055129">
    <property type="term" value="P:L-proline biosynthetic process"/>
    <property type="evidence" value="ECO:0007669"/>
    <property type="project" value="TreeGrafter"/>
</dbReference>
<dbReference type="PANTHER" id="PTHR11645:SF0">
    <property type="entry name" value="PYRROLINE-5-CARBOXYLATE REDUCTASE 3"/>
    <property type="match status" value="1"/>
</dbReference>
<evidence type="ECO:0000313" key="6">
    <source>
        <dbReference type="EMBL" id="SVD33739.1"/>
    </source>
</evidence>
<dbReference type="InterPro" id="IPR008927">
    <property type="entry name" value="6-PGluconate_DH-like_C_sf"/>
</dbReference>
<protein>
    <recommendedName>
        <fullName evidence="7">Pyrroline-5-carboxylate reductase catalytic N-terminal domain-containing protein</fullName>
    </recommendedName>
</protein>
<dbReference type="SUPFAM" id="SSF51735">
    <property type="entry name" value="NAD(P)-binding Rossmann-fold domains"/>
    <property type="match status" value="1"/>
</dbReference>
<dbReference type="SUPFAM" id="SSF48179">
    <property type="entry name" value="6-phosphogluconate dehydrogenase C-terminal domain-like"/>
    <property type="match status" value="1"/>
</dbReference>
<sequence length="260" mass="29112">MNKILLIGCGHMGSALLKAWCSKTNYSFDVIDPVQHQNINRNFNKKVKAYKTIVEIKSITLFDIIIFAIKPQIAEQVLKNFKKTKFKKKTVFVSIVAGKKINFYNKFLPKSNQFVRVMPNMPAMINEGMSCLFANKNVSLINKNKVGSLFSKIGKILWLTNELAMNKVTAISGSGPGYIFLFIDAFEKAALQLGLGKKHTKLLVHQTFLGSVHLLFTEKETAEELAKNIAIKGGTTEAALNQFNNNKILHKTFNKVIKAA</sequence>
<dbReference type="Gene3D" id="1.10.3730.10">
    <property type="entry name" value="ProC C-terminal domain-like"/>
    <property type="match status" value="1"/>
</dbReference>
<dbReference type="Gene3D" id="3.40.50.720">
    <property type="entry name" value="NAD(P)-binding Rossmann-like Domain"/>
    <property type="match status" value="1"/>
</dbReference>
<dbReference type="InterPro" id="IPR000304">
    <property type="entry name" value="Pyrroline-COOH_reductase"/>
</dbReference>